<keyword evidence="4" id="KW-0804">Transcription</keyword>
<dbReference type="Proteomes" id="UP000023772">
    <property type="component" value="Chromosome"/>
</dbReference>
<dbReference type="InterPro" id="IPR013325">
    <property type="entry name" value="RNA_pol_sigma_r2"/>
</dbReference>
<organism evidence="7 8">
    <name type="scientific">Draconibacterium orientale</name>
    <dbReference type="NCBI Taxonomy" id="1168034"/>
    <lineage>
        <taxon>Bacteria</taxon>
        <taxon>Pseudomonadati</taxon>
        <taxon>Bacteroidota</taxon>
        <taxon>Bacteroidia</taxon>
        <taxon>Marinilabiliales</taxon>
        <taxon>Prolixibacteraceae</taxon>
        <taxon>Draconibacterium</taxon>
    </lineage>
</organism>
<dbReference type="EMBL" id="CP007451">
    <property type="protein sequence ID" value="AHW58959.1"/>
    <property type="molecule type" value="Genomic_DNA"/>
</dbReference>
<sequence>MFANKFLGDMQVSRDLVQDAFFALWEKADQLEINQSPKAYLYQAVKNSCLNYNRHLSIKQSAEAEIQNKISKLEKQVYKNSDSPYYSLIELELEEKINEVIESMPDKCREVFKLSRFENLKNKEIAKKLNISVKTVEKHISKALFILRCNLADYLGVLLMVLITKL</sequence>
<name>A0ABM5Q5C2_9BACT</name>
<accession>A0ABM5Q5C2</accession>
<dbReference type="NCBIfam" id="TIGR02985">
    <property type="entry name" value="Sig70_bacteroi1"/>
    <property type="match status" value="1"/>
</dbReference>
<evidence type="ECO:0000259" key="6">
    <source>
        <dbReference type="Pfam" id="PF08281"/>
    </source>
</evidence>
<evidence type="ECO:0000256" key="2">
    <source>
        <dbReference type="ARBA" id="ARBA00023015"/>
    </source>
</evidence>
<feature type="domain" description="RNA polymerase sigma-70 region 2" evidence="5">
    <location>
        <begin position="2"/>
        <end position="54"/>
    </location>
</feature>
<dbReference type="InterPro" id="IPR013249">
    <property type="entry name" value="RNA_pol_sigma70_r4_t2"/>
</dbReference>
<gene>
    <name evidence="7" type="ORF">FH5T_03365</name>
</gene>
<keyword evidence="3" id="KW-0731">Sigma factor</keyword>
<evidence type="ECO:0000256" key="3">
    <source>
        <dbReference type="ARBA" id="ARBA00023082"/>
    </source>
</evidence>
<evidence type="ECO:0000313" key="8">
    <source>
        <dbReference type="Proteomes" id="UP000023772"/>
    </source>
</evidence>
<evidence type="ECO:0000259" key="5">
    <source>
        <dbReference type="Pfam" id="PF04542"/>
    </source>
</evidence>
<dbReference type="Gene3D" id="1.10.10.10">
    <property type="entry name" value="Winged helix-like DNA-binding domain superfamily/Winged helix DNA-binding domain"/>
    <property type="match status" value="1"/>
</dbReference>
<dbReference type="PANTHER" id="PTHR43133">
    <property type="entry name" value="RNA POLYMERASE ECF-TYPE SIGMA FACTO"/>
    <property type="match status" value="1"/>
</dbReference>
<proteinExistence type="inferred from homology"/>
<reference evidence="7 8" key="1">
    <citation type="submission" date="2014-03" db="EMBL/GenBank/DDBJ databases">
        <title>Complete genome sequence of a deeply braunched marine Bacteroidia bacterium Draconibacterium orientale type strain FH5T.</title>
        <authorList>
            <person name="Li X."/>
            <person name="Wang X."/>
            <person name="Xie Z."/>
            <person name="Du Z."/>
            <person name="Chen G."/>
        </authorList>
    </citation>
    <scope>NUCLEOTIDE SEQUENCE [LARGE SCALE GENOMIC DNA]</scope>
    <source>
        <strain evidence="7 8">FH5</strain>
    </source>
</reference>
<dbReference type="Gene3D" id="1.10.1740.10">
    <property type="match status" value="1"/>
</dbReference>
<evidence type="ECO:0000256" key="4">
    <source>
        <dbReference type="ARBA" id="ARBA00023163"/>
    </source>
</evidence>
<dbReference type="InterPro" id="IPR007627">
    <property type="entry name" value="RNA_pol_sigma70_r2"/>
</dbReference>
<dbReference type="InterPro" id="IPR036388">
    <property type="entry name" value="WH-like_DNA-bd_sf"/>
</dbReference>
<comment type="similarity">
    <text evidence="1">Belongs to the sigma-70 factor family. ECF subfamily.</text>
</comment>
<dbReference type="SUPFAM" id="SSF88659">
    <property type="entry name" value="Sigma3 and sigma4 domains of RNA polymerase sigma factors"/>
    <property type="match status" value="1"/>
</dbReference>
<dbReference type="InterPro" id="IPR014327">
    <property type="entry name" value="RNA_pol_sigma70_bacteroid"/>
</dbReference>
<keyword evidence="8" id="KW-1185">Reference proteome</keyword>
<protein>
    <submittedName>
        <fullName evidence="7">RNA polymerase subunit sigma-24</fullName>
    </submittedName>
</protein>
<dbReference type="Pfam" id="PF04542">
    <property type="entry name" value="Sigma70_r2"/>
    <property type="match status" value="1"/>
</dbReference>
<dbReference type="CDD" id="cd06171">
    <property type="entry name" value="Sigma70_r4"/>
    <property type="match status" value="1"/>
</dbReference>
<dbReference type="InterPro" id="IPR039425">
    <property type="entry name" value="RNA_pol_sigma-70-like"/>
</dbReference>
<dbReference type="InterPro" id="IPR014284">
    <property type="entry name" value="RNA_pol_sigma-70_dom"/>
</dbReference>
<feature type="domain" description="RNA polymerase sigma factor 70 region 4 type 2" evidence="6">
    <location>
        <begin position="95"/>
        <end position="144"/>
    </location>
</feature>
<dbReference type="InterPro" id="IPR013324">
    <property type="entry name" value="RNA_pol_sigma_r3/r4-like"/>
</dbReference>
<evidence type="ECO:0000256" key="1">
    <source>
        <dbReference type="ARBA" id="ARBA00010641"/>
    </source>
</evidence>
<dbReference type="SUPFAM" id="SSF88946">
    <property type="entry name" value="Sigma2 domain of RNA polymerase sigma factors"/>
    <property type="match status" value="1"/>
</dbReference>
<dbReference type="Pfam" id="PF08281">
    <property type="entry name" value="Sigma70_r4_2"/>
    <property type="match status" value="1"/>
</dbReference>
<keyword evidence="2" id="KW-0805">Transcription regulation</keyword>
<dbReference type="PANTHER" id="PTHR43133:SF46">
    <property type="entry name" value="RNA POLYMERASE SIGMA-70 FACTOR ECF SUBFAMILY"/>
    <property type="match status" value="1"/>
</dbReference>
<dbReference type="NCBIfam" id="TIGR02937">
    <property type="entry name" value="sigma70-ECF"/>
    <property type="match status" value="1"/>
</dbReference>
<evidence type="ECO:0000313" key="7">
    <source>
        <dbReference type="EMBL" id="AHW58959.1"/>
    </source>
</evidence>